<keyword evidence="6" id="KW-0479">Metal-binding</keyword>
<dbReference type="SUPFAM" id="SSF53474">
    <property type="entry name" value="alpha/beta-Hydrolases"/>
    <property type="match status" value="1"/>
</dbReference>
<evidence type="ECO:0000259" key="8">
    <source>
        <dbReference type="Pfam" id="PF00151"/>
    </source>
</evidence>
<dbReference type="AlphaFoldDB" id="A0A1J1J590"/>
<dbReference type="Pfam" id="PF00151">
    <property type="entry name" value="Lipase"/>
    <property type="match status" value="1"/>
</dbReference>
<dbReference type="PRINTS" id="PR00821">
    <property type="entry name" value="TAGLIPASE"/>
</dbReference>
<dbReference type="InterPro" id="IPR000734">
    <property type="entry name" value="TAG_lipase"/>
</dbReference>
<dbReference type="InterPro" id="IPR033906">
    <property type="entry name" value="Lipase_N"/>
</dbReference>
<feature type="binding site" evidence="6">
    <location>
        <position position="242"/>
    </location>
    <ligand>
        <name>Ca(2+)</name>
        <dbReference type="ChEBI" id="CHEBI:29108"/>
    </ligand>
</feature>
<dbReference type="PIRSF" id="PIRSF000865">
    <property type="entry name" value="Lipoprotein_lipase_LIPH"/>
    <property type="match status" value="1"/>
</dbReference>
<dbReference type="EMBL" id="CVRI01000072">
    <property type="protein sequence ID" value="CRL07568.1"/>
    <property type="molecule type" value="Genomic_DNA"/>
</dbReference>
<dbReference type="GO" id="GO:0005615">
    <property type="term" value="C:extracellular space"/>
    <property type="evidence" value="ECO:0007669"/>
    <property type="project" value="TreeGrafter"/>
</dbReference>
<protein>
    <submittedName>
        <fullName evidence="9">CLUMA_CG020533, isoform A</fullName>
    </submittedName>
</protein>
<dbReference type="GO" id="GO:0016042">
    <property type="term" value="P:lipid catabolic process"/>
    <property type="evidence" value="ECO:0007669"/>
    <property type="project" value="TreeGrafter"/>
</dbReference>
<evidence type="ECO:0000313" key="9">
    <source>
        <dbReference type="EMBL" id="CRL07568.1"/>
    </source>
</evidence>
<name>A0A1J1J590_9DIPT</name>
<gene>
    <name evidence="9" type="ORF">CLUMA_CG020533</name>
</gene>
<proteinExistence type="inferred from homology"/>
<evidence type="ECO:0000256" key="2">
    <source>
        <dbReference type="ARBA" id="ARBA00010701"/>
    </source>
</evidence>
<organism evidence="9 10">
    <name type="scientific">Clunio marinus</name>
    <dbReference type="NCBI Taxonomy" id="568069"/>
    <lineage>
        <taxon>Eukaryota</taxon>
        <taxon>Metazoa</taxon>
        <taxon>Ecdysozoa</taxon>
        <taxon>Arthropoda</taxon>
        <taxon>Hexapoda</taxon>
        <taxon>Insecta</taxon>
        <taxon>Pterygota</taxon>
        <taxon>Neoptera</taxon>
        <taxon>Endopterygota</taxon>
        <taxon>Diptera</taxon>
        <taxon>Nematocera</taxon>
        <taxon>Chironomoidea</taxon>
        <taxon>Chironomidae</taxon>
        <taxon>Clunio</taxon>
    </lineage>
</organism>
<evidence type="ECO:0000256" key="4">
    <source>
        <dbReference type="ARBA" id="ARBA00023157"/>
    </source>
</evidence>
<dbReference type="PRINTS" id="PR00823">
    <property type="entry name" value="PANCLIPASE"/>
</dbReference>
<dbReference type="Gene3D" id="2.60.60.20">
    <property type="entry name" value="PLAT/LH2 domain"/>
    <property type="match status" value="1"/>
</dbReference>
<dbReference type="InterPro" id="IPR029058">
    <property type="entry name" value="AB_hydrolase_fold"/>
</dbReference>
<feature type="domain" description="Lipase" evidence="8">
    <location>
        <begin position="45"/>
        <end position="374"/>
    </location>
</feature>
<dbReference type="PANTHER" id="PTHR11610:SF185">
    <property type="entry name" value="LD47264P"/>
    <property type="match status" value="1"/>
</dbReference>
<dbReference type="GO" id="GO:0004806">
    <property type="term" value="F:triacylglycerol lipase activity"/>
    <property type="evidence" value="ECO:0007669"/>
    <property type="project" value="InterPro"/>
</dbReference>
<evidence type="ECO:0000256" key="3">
    <source>
        <dbReference type="ARBA" id="ARBA00022525"/>
    </source>
</evidence>
<evidence type="ECO:0000256" key="7">
    <source>
        <dbReference type="RuleBase" id="RU004262"/>
    </source>
</evidence>
<keyword evidence="4" id="KW-1015">Disulfide bond</keyword>
<evidence type="ECO:0000256" key="5">
    <source>
        <dbReference type="PIRSR" id="PIRSR000865-1"/>
    </source>
</evidence>
<feature type="active site" description="Nucleophile" evidence="5">
    <location>
        <position position="195"/>
    </location>
</feature>
<evidence type="ECO:0000313" key="10">
    <source>
        <dbReference type="Proteomes" id="UP000183832"/>
    </source>
</evidence>
<dbReference type="InterPro" id="IPR002331">
    <property type="entry name" value="Lipase_panc"/>
</dbReference>
<dbReference type="Gene3D" id="3.40.50.1820">
    <property type="entry name" value="alpha/beta hydrolase"/>
    <property type="match status" value="1"/>
</dbReference>
<comment type="similarity">
    <text evidence="2 7">Belongs to the AB hydrolase superfamily. Lipase family.</text>
</comment>
<evidence type="ECO:0000256" key="6">
    <source>
        <dbReference type="PIRSR" id="PIRSR000865-2"/>
    </source>
</evidence>
<dbReference type="PANTHER" id="PTHR11610">
    <property type="entry name" value="LIPASE"/>
    <property type="match status" value="1"/>
</dbReference>
<feature type="binding site" evidence="6">
    <location>
        <position position="237"/>
    </location>
    <ligand>
        <name>Ca(2+)</name>
        <dbReference type="ChEBI" id="CHEBI:29108"/>
    </ligand>
</feature>
<comment type="subcellular location">
    <subcellularLocation>
        <location evidence="1">Secreted</location>
    </subcellularLocation>
</comment>
<dbReference type="InterPro" id="IPR013818">
    <property type="entry name" value="Lipase"/>
</dbReference>
<dbReference type="OrthoDB" id="199913at2759"/>
<keyword evidence="3" id="KW-0964">Secreted</keyword>
<sequence>MNSNSTGGFMLQTMLYLVNHNSTTLMNTIYNEKVEPLEDPLDTRCFGVYGCFPVTGPWMIENRPQAHPFSPSIINVKYPTFTDKNRNVPIFIDINDPETIIKVGINPNAHLYVVAHGFLESGDRPWLRQIMNALLDYEKDATVVVVDWKGGSSPPYYQAVANIRIIGSITAHVIYSIYEETGMKNLDKVHIIGHSLGAHLAGYAGFHLQRDFGLKLDRITALDPAEPFFANTDTIVRLDQTDANYVDVVHSDIAYFVNGGFGMKQKIGHVDFYPNGGREQPGCSTKSLQIGCNHVRSVKLFIESIHSKCPFMSISCDSYEAFKKGKCPSCNRDGNYCIRFGFHSRRYFQGIFSMGFYSHEPIATYLLTNDKEPYCAAHFKVTVKVSGSEESVMHGGEFGFLYFMLKGSNNTQSRKIQFNPMPVFFSPNSNHTFIAIGDDMEDIKTVFVEYKFKSTFNPLTWRVFTPRVYIQYIAIESMERSIFMTFCPHHKLPVEGDQGVLFTEDSCQWNKNH</sequence>
<dbReference type="CDD" id="cd00707">
    <property type="entry name" value="Pancreat_lipase_like"/>
    <property type="match status" value="1"/>
</dbReference>
<feature type="active site" description="Charge relay system" evidence="5">
    <location>
        <position position="223"/>
    </location>
</feature>
<accession>A0A1J1J590</accession>
<dbReference type="InterPro" id="IPR016272">
    <property type="entry name" value="Lipase_LIPH"/>
</dbReference>
<dbReference type="Proteomes" id="UP000183832">
    <property type="component" value="Unassembled WGS sequence"/>
</dbReference>
<keyword evidence="6" id="KW-0106">Calcium</keyword>
<dbReference type="STRING" id="568069.A0A1J1J590"/>
<feature type="binding site" evidence="6">
    <location>
        <position position="239"/>
    </location>
    <ligand>
        <name>Ca(2+)</name>
        <dbReference type="ChEBI" id="CHEBI:29108"/>
    </ligand>
</feature>
<dbReference type="GO" id="GO:0046872">
    <property type="term" value="F:metal ion binding"/>
    <property type="evidence" value="ECO:0007669"/>
    <property type="project" value="UniProtKB-KW"/>
</dbReference>
<reference evidence="9 10" key="1">
    <citation type="submission" date="2015-04" db="EMBL/GenBank/DDBJ databases">
        <authorList>
            <person name="Syromyatnikov M.Y."/>
            <person name="Popov V.N."/>
        </authorList>
    </citation>
    <scope>NUCLEOTIDE SEQUENCE [LARGE SCALE GENOMIC DNA]</scope>
</reference>
<evidence type="ECO:0000256" key="1">
    <source>
        <dbReference type="ARBA" id="ARBA00004613"/>
    </source>
</evidence>
<dbReference type="ESTHER" id="9dipt-a0a1j1j590">
    <property type="family name" value="Pancreatic_lipase"/>
</dbReference>
<keyword evidence="10" id="KW-1185">Reference proteome</keyword>
<feature type="active site" description="Charge relay system" evidence="5">
    <location>
        <position position="294"/>
    </location>
</feature>